<gene>
    <name evidence="5" type="ORF">QPL79_01755</name>
</gene>
<sequence length="211" mass="24101">MVKQPLVVASIPIRNVKDLEIALSIKDADYVELRLDYYSSPERIDYTMFANGRFIATLREKSEGGVNSFDPNVKKSLIMLWRKLGILYDVEASFIEKYNVEYNNAIVSIHILSEPKNIIEVENKVIKYLDKAFAVKIAVVPFKGYKSFLAKLLELGENVAVMPMNVEPRERIAFALLGSKLVYGYVTEPTANGQMHYKKIREVLNLFENTN</sequence>
<evidence type="ECO:0000313" key="5">
    <source>
        <dbReference type="EMBL" id="MDK6028088.1"/>
    </source>
</evidence>
<dbReference type="EMBL" id="JASNVW010000001">
    <property type="protein sequence ID" value="MDK6028088.1"/>
    <property type="molecule type" value="Genomic_DNA"/>
</dbReference>
<name>A0ABD4Z7J4_9CREN</name>
<evidence type="ECO:0000256" key="3">
    <source>
        <dbReference type="ARBA" id="ARBA00023239"/>
    </source>
</evidence>
<dbReference type="InterPro" id="IPR050146">
    <property type="entry name" value="Type-I_3-dehydroquinase"/>
</dbReference>
<reference evidence="5 6" key="1">
    <citation type="submission" date="2023-05" db="EMBL/GenBank/DDBJ databases">
        <title>A new hyperthermophilic archaea 'Ignisphaera cupida' sp. nov. and description of the family 'Ignisphaeraceae' fam. nov.</title>
        <authorList>
            <person name="Podosokorskaya O.A."/>
            <person name="Elcheninov A.G."/>
            <person name="Klukina A."/>
            <person name="Merkel A.Y."/>
        </authorList>
    </citation>
    <scope>NUCLEOTIDE SEQUENCE [LARGE SCALE GENOMIC DNA]</scope>
    <source>
        <strain evidence="5 6">4213-co</strain>
    </source>
</reference>
<dbReference type="Pfam" id="PF01487">
    <property type="entry name" value="DHquinase_I"/>
    <property type="match status" value="1"/>
</dbReference>
<dbReference type="RefSeq" id="WP_285273062.1">
    <property type="nucleotide sequence ID" value="NZ_JASNVW010000001.1"/>
</dbReference>
<evidence type="ECO:0000256" key="2">
    <source>
        <dbReference type="ARBA" id="ARBA00012060"/>
    </source>
</evidence>
<accession>A0ABD4Z7J4</accession>
<dbReference type="InterPro" id="IPR013785">
    <property type="entry name" value="Aldolase_TIM"/>
</dbReference>
<dbReference type="Gene3D" id="3.20.20.70">
    <property type="entry name" value="Aldolase class I"/>
    <property type="match status" value="1"/>
</dbReference>
<dbReference type="InterPro" id="IPR001381">
    <property type="entry name" value="DHquinase_I"/>
</dbReference>
<dbReference type="GO" id="GO:0046279">
    <property type="term" value="P:3,4-dihydroxybenzoate biosynthetic process"/>
    <property type="evidence" value="ECO:0007669"/>
    <property type="project" value="UniProtKB-ARBA"/>
</dbReference>
<dbReference type="AlphaFoldDB" id="A0ABD4Z7J4"/>
<keyword evidence="6" id="KW-1185">Reference proteome</keyword>
<keyword evidence="4" id="KW-0704">Schiff base</keyword>
<dbReference type="PANTHER" id="PTHR43699">
    <property type="entry name" value="3-DEHYDROQUINATE DEHYDRATASE"/>
    <property type="match status" value="1"/>
</dbReference>
<evidence type="ECO:0000313" key="6">
    <source>
        <dbReference type="Proteomes" id="UP001529235"/>
    </source>
</evidence>
<comment type="caution">
    <text evidence="5">The sequence shown here is derived from an EMBL/GenBank/DDBJ whole genome shotgun (WGS) entry which is preliminary data.</text>
</comment>
<dbReference type="SUPFAM" id="SSF51569">
    <property type="entry name" value="Aldolase"/>
    <property type="match status" value="1"/>
</dbReference>
<proteinExistence type="predicted"/>
<dbReference type="EC" id="4.2.1.10" evidence="2"/>
<dbReference type="GO" id="GO:0003855">
    <property type="term" value="F:3-dehydroquinate dehydratase activity"/>
    <property type="evidence" value="ECO:0007669"/>
    <property type="project" value="UniProtKB-EC"/>
</dbReference>
<organism evidence="5 6">
    <name type="scientific">Ignisphaera cupida</name>
    <dbReference type="NCBI Taxonomy" id="3050454"/>
    <lineage>
        <taxon>Archaea</taxon>
        <taxon>Thermoproteota</taxon>
        <taxon>Thermoprotei</taxon>
        <taxon>Desulfurococcales</taxon>
        <taxon>Desulfurococcaceae</taxon>
        <taxon>Ignisphaera</taxon>
    </lineage>
</organism>
<protein>
    <recommendedName>
        <fullName evidence="2">3-dehydroquinate dehydratase</fullName>
        <ecNumber evidence="2">4.2.1.10</ecNumber>
    </recommendedName>
</protein>
<dbReference type="Proteomes" id="UP001529235">
    <property type="component" value="Unassembled WGS sequence"/>
</dbReference>
<dbReference type="PANTHER" id="PTHR43699:SF1">
    <property type="entry name" value="3-DEHYDROQUINATE DEHYDRATASE"/>
    <property type="match status" value="1"/>
</dbReference>
<evidence type="ECO:0000256" key="4">
    <source>
        <dbReference type="ARBA" id="ARBA00023270"/>
    </source>
</evidence>
<keyword evidence="3 5" id="KW-0456">Lyase</keyword>
<evidence type="ECO:0000256" key="1">
    <source>
        <dbReference type="ARBA" id="ARBA00001864"/>
    </source>
</evidence>
<comment type="catalytic activity">
    <reaction evidence="1">
        <text>3-dehydroquinate = 3-dehydroshikimate + H2O</text>
        <dbReference type="Rhea" id="RHEA:21096"/>
        <dbReference type="ChEBI" id="CHEBI:15377"/>
        <dbReference type="ChEBI" id="CHEBI:16630"/>
        <dbReference type="ChEBI" id="CHEBI:32364"/>
        <dbReference type="EC" id="4.2.1.10"/>
    </reaction>
</comment>